<dbReference type="EMBL" id="CM004475">
    <property type="protein sequence ID" value="OCT78879.1"/>
    <property type="molecule type" value="Genomic_DNA"/>
</dbReference>
<reference evidence="2" key="1">
    <citation type="journal article" date="2016" name="Nature">
        <title>Genome evolution in the allotetraploid frog Xenopus laevis.</title>
        <authorList>
            <person name="Session A.M."/>
            <person name="Uno Y."/>
            <person name="Kwon T."/>
            <person name="Chapman J.A."/>
            <person name="Toyoda A."/>
            <person name="Takahashi S."/>
            <person name="Fukui A."/>
            <person name="Hikosaka A."/>
            <person name="Suzuki A."/>
            <person name="Kondo M."/>
            <person name="van Heeringen S.J."/>
            <person name="Quigley I."/>
            <person name="Heinz S."/>
            <person name="Ogino H."/>
            <person name="Ochi H."/>
            <person name="Hellsten U."/>
            <person name="Lyons J.B."/>
            <person name="Simakov O."/>
            <person name="Putnam N."/>
            <person name="Stites J."/>
            <person name="Kuroki Y."/>
            <person name="Tanaka T."/>
            <person name="Michiue T."/>
            <person name="Watanabe M."/>
            <person name="Bogdanovic O."/>
            <person name="Lister R."/>
            <person name="Georgiou G."/>
            <person name="Paranjpe S.S."/>
            <person name="van Kruijsbergen I."/>
            <person name="Shu S."/>
            <person name="Carlson J."/>
            <person name="Kinoshita T."/>
            <person name="Ohta Y."/>
            <person name="Mawaribuchi S."/>
            <person name="Jenkins J."/>
            <person name="Grimwood J."/>
            <person name="Schmutz J."/>
            <person name="Mitros T."/>
            <person name="Mozaffari S.V."/>
            <person name="Suzuki Y."/>
            <person name="Haramoto Y."/>
            <person name="Yamamoto T.S."/>
            <person name="Takagi C."/>
            <person name="Heald R."/>
            <person name="Miller K."/>
            <person name="Haudenschild C."/>
            <person name="Kitzman J."/>
            <person name="Nakayama T."/>
            <person name="Izutsu Y."/>
            <person name="Robert J."/>
            <person name="Fortriede J."/>
            <person name="Burns K."/>
            <person name="Lotay V."/>
            <person name="Karimi K."/>
            <person name="Yasuoka Y."/>
            <person name="Dichmann D.S."/>
            <person name="Flajnik M.F."/>
            <person name="Houston D.W."/>
            <person name="Shendure J."/>
            <person name="DuPasquier L."/>
            <person name="Vize P.D."/>
            <person name="Zorn A.M."/>
            <person name="Ito M."/>
            <person name="Marcotte E.M."/>
            <person name="Wallingford J.B."/>
            <person name="Ito Y."/>
            <person name="Asashima M."/>
            <person name="Ueno N."/>
            <person name="Matsuda Y."/>
            <person name="Veenstra G.J."/>
            <person name="Fujiyama A."/>
            <person name="Harland R.M."/>
            <person name="Taira M."/>
            <person name="Rokhsar D.S."/>
        </authorList>
    </citation>
    <scope>NUCLEOTIDE SEQUENCE [LARGE SCALE GENOMIC DNA]</scope>
    <source>
        <strain evidence="2">J</strain>
    </source>
</reference>
<accession>A0A974CSH5</accession>
<organism evidence="1 2">
    <name type="scientific">Xenopus laevis</name>
    <name type="common">African clawed frog</name>
    <dbReference type="NCBI Taxonomy" id="8355"/>
    <lineage>
        <taxon>Eukaryota</taxon>
        <taxon>Metazoa</taxon>
        <taxon>Chordata</taxon>
        <taxon>Craniata</taxon>
        <taxon>Vertebrata</taxon>
        <taxon>Euteleostomi</taxon>
        <taxon>Amphibia</taxon>
        <taxon>Batrachia</taxon>
        <taxon>Anura</taxon>
        <taxon>Pipoidea</taxon>
        <taxon>Pipidae</taxon>
        <taxon>Xenopodinae</taxon>
        <taxon>Xenopus</taxon>
        <taxon>Xenopus</taxon>
    </lineage>
</organism>
<sequence>MCNMLGGSSWKFIWTNIRTDVIDEGILKSISTIVQKLTNQVLHNIKQSEIRESQVRQESKEYSGIVQSASVICYVT</sequence>
<evidence type="ECO:0000313" key="1">
    <source>
        <dbReference type="EMBL" id="OCT78879.1"/>
    </source>
</evidence>
<name>A0A974CSH5_XENLA</name>
<proteinExistence type="predicted"/>
<evidence type="ECO:0000313" key="2">
    <source>
        <dbReference type="Proteomes" id="UP000694892"/>
    </source>
</evidence>
<gene>
    <name evidence="1" type="ORF">XELAEV_18029969mg</name>
</gene>
<dbReference type="Proteomes" id="UP000694892">
    <property type="component" value="Chromosome 5S"/>
</dbReference>
<protein>
    <submittedName>
        <fullName evidence="1">Uncharacterized protein</fullName>
    </submittedName>
</protein>
<dbReference type="AlphaFoldDB" id="A0A974CSH5"/>